<feature type="signal peptide" evidence="1">
    <location>
        <begin position="1"/>
        <end position="19"/>
    </location>
</feature>
<organism evidence="2 3">
    <name type="scientific">Caerostris darwini</name>
    <dbReference type="NCBI Taxonomy" id="1538125"/>
    <lineage>
        <taxon>Eukaryota</taxon>
        <taxon>Metazoa</taxon>
        <taxon>Ecdysozoa</taxon>
        <taxon>Arthropoda</taxon>
        <taxon>Chelicerata</taxon>
        <taxon>Arachnida</taxon>
        <taxon>Araneae</taxon>
        <taxon>Araneomorphae</taxon>
        <taxon>Entelegynae</taxon>
        <taxon>Araneoidea</taxon>
        <taxon>Araneidae</taxon>
        <taxon>Caerostris</taxon>
    </lineage>
</organism>
<reference evidence="2 3" key="1">
    <citation type="submission" date="2021-06" db="EMBL/GenBank/DDBJ databases">
        <title>Caerostris darwini draft genome.</title>
        <authorList>
            <person name="Kono N."/>
            <person name="Arakawa K."/>
        </authorList>
    </citation>
    <scope>NUCLEOTIDE SEQUENCE [LARGE SCALE GENOMIC DNA]</scope>
</reference>
<feature type="chain" id="PRO_5043910081" description="Secreted protein" evidence="1">
    <location>
        <begin position="20"/>
        <end position="99"/>
    </location>
</feature>
<dbReference type="EMBL" id="BPLQ01002038">
    <property type="protein sequence ID" value="GIX88091.1"/>
    <property type="molecule type" value="Genomic_DNA"/>
</dbReference>
<keyword evidence="3" id="KW-1185">Reference proteome</keyword>
<dbReference type="AlphaFoldDB" id="A0AAV4NWZ0"/>
<dbReference type="Proteomes" id="UP001054837">
    <property type="component" value="Unassembled WGS sequence"/>
</dbReference>
<evidence type="ECO:0000313" key="2">
    <source>
        <dbReference type="EMBL" id="GIX88091.1"/>
    </source>
</evidence>
<sequence>MVFLLLYFDPLLAPLPSSAALATAAVFALRSFSTASQLLKPILTQETFPWQRCFPPKFERDAKASLYPPTWCCLFQQVRGDGWLWLGQPMRFQGLPTLH</sequence>
<evidence type="ECO:0000313" key="3">
    <source>
        <dbReference type="Proteomes" id="UP001054837"/>
    </source>
</evidence>
<gene>
    <name evidence="2" type="ORF">CDAR_589951</name>
</gene>
<evidence type="ECO:0000256" key="1">
    <source>
        <dbReference type="SAM" id="SignalP"/>
    </source>
</evidence>
<name>A0AAV4NWZ0_9ARAC</name>
<evidence type="ECO:0008006" key="4">
    <source>
        <dbReference type="Google" id="ProtNLM"/>
    </source>
</evidence>
<comment type="caution">
    <text evidence="2">The sequence shown here is derived from an EMBL/GenBank/DDBJ whole genome shotgun (WGS) entry which is preliminary data.</text>
</comment>
<proteinExistence type="predicted"/>
<protein>
    <recommendedName>
        <fullName evidence="4">Secreted protein</fullName>
    </recommendedName>
</protein>
<accession>A0AAV4NWZ0</accession>
<keyword evidence="1" id="KW-0732">Signal</keyword>